<sequence length="94" mass="10371">MAGFIYAKQQTSTTPTEAAAGFRTTKAGTCARVFLHRLDIKMRKNRCISSLASPTPGLANKFRFRSSSATPSLRHPPPLQWDSSGRRCSTKRLS</sequence>
<evidence type="ECO:0000256" key="1">
    <source>
        <dbReference type="SAM" id="MobiDB-lite"/>
    </source>
</evidence>
<gene>
    <name evidence="2" type="ORF">BDA96_04G120800</name>
</gene>
<dbReference type="Proteomes" id="UP000807115">
    <property type="component" value="Chromosome 4"/>
</dbReference>
<proteinExistence type="predicted"/>
<name>A0A921R4X9_SORBI</name>
<accession>A0A921R4X9</accession>
<comment type="caution">
    <text evidence="2">The sequence shown here is derived from an EMBL/GenBank/DDBJ whole genome shotgun (WGS) entry which is preliminary data.</text>
</comment>
<feature type="region of interest" description="Disordered" evidence="1">
    <location>
        <begin position="60"/>
        <end position="94"/>
    </location>
</feature>
<dbReference type="AlphaFoldDB" id="A0A921R4X9"/>
<evidence type="ECO:0000313" key="2">
    <source>
        <dbReference type="EMBL" id="KAG0532596.1"/>
    </source>
</evidence>
<reference evidence="2" key="2">
    <citation type="submission" date="2020-10" db="EMBL/GenBank/DDBJ databases">
        <authorList>
            <person name="Cooper E.A."/>
            <person name="Brenton Z.W."/>
            <person name="Flinn B.S."/>
            <person name="Jenkins J."/>
            <person name="Shu S."/>
            <person name="Flowers D."/>
            <person name="Luo F."/>
            <person name="Wang Y."/>
            <person name="Xia P."/>
            <person name="Barry K."/>
            <person name="Daum C."/>
            <person name="Lipzen A."/>
            <person name="Yoshinaga Y."/>
            <person name="Schmutz J."/>
            <person name="Saski C."/>
            <person name="Vermerris W."/>
            <person name="Kresovich S."/>
        </authorList>
    </citation>
    <scope>NUCLEOTIDE SEQUENCE</scope>
</reference>
<dbReference type="EMBL" id="CM027683">
    <property type="protein sequence ID" value="KAG0532596.1"/>
    <property type="molecule type" value="Genomic_DNA"/>
</dbReference>
<reference evidence="2" key="1">
    <citation type="journal article" date="2019" name="BMC Genomics">
        <title>A new reference genome for Sorghum bicolor reveals high levels of sequence similarity between sweet and grain genotypes: implications for the genetics of sugar metabolism.</title>
        <authorList>
            <person name="Cooper E.A."/>
            <person name="Brenton Z.W."/>
            <person name="Flinn B.S."/>
            <person name="Jenkins J."/>
            <person name="Shu S."/>
            <person name="Flowers D."/>
            <person name="Luo F."/>
            <person name="Wang Y."/>
            <person name="Xia P."/>
            <person name="Barry K."/>
            <person name="Daum C."/>
            <person name="Lipzen A."/>
            <person name="Yoshinaga Y."/>
            <person name="Schmutz J."/>
            <person name="Saski C."/>
            <person name="Vermerris W."/>
            <person name="Kresovich S."/>
        </authorList>
    </citation>
    <scope>NUCLEOTIDE SEQUENCE</scope>
</reference>
<evidence type="ECO:0000313" key="3">
    <source>
        <dbReference type="Proteomes" id="UP000807115"/>
    </source>
</evidence>
<protein>
    <submittedName>
        <fullName evidence="2">Uncharacterized protein</fullName>
    </submittedName>
</protein>
<organism evidence="2 3">
    <name type="scientific">Sorghum bicolor</name>
    <name type="common">Sorghum</name>
    <name type="synonym">Sorghum vulgare</name>
    <dbReference type="NCBI Taxonomy" id="4558"/>
    <lineage>
        <taxon>Eukaryota</taxon>
        <taxon>Viridiplantae</taxon>
        <taxon>Streptophyta</taxon>
        <taxon>Embryophyta</taxon>
        <taxon>Tracheophyta</taxon>
        <taxon>Spermatophyta</taxon>
        <taxon>Magnoliopsida</taxon>
        <taxon>Liliopsida</taxon>
        <taxon>Poales</taxon>
        <taxon>Poaceae</taxon>
        <taxon>PACMAD clade</taxon>
        <taxon>Panicoideae</taxon>
        <taxon>Andropogonodae</taxon>
        <taxon>Andropogoneae</taxon>
        <taxon>Sorghinae</taxon>
        <taxon>Sorghum</taxon>
    </lineage>
</organism>